<protein>
    <recommendedName>
        <fullName evidence="11">NADH dehydrogenase [ubiquinone] 1 alpha subcomplex subunit 13</fullName>
    </recommendedName>
</protein>
<dbReference type="AlphaFoldDB" id="A0A9W8AQ51"/>
<dbReference type="PANTHER" id="PTHR12966">
    <property type="entry name" value="NADH DEHYDROGENASE UBIQUINONE 1 ALPHA SUBCOMPLEX SUBUNIT 13"/>
    <property type="match status" value="1"/>
</dbReference>
<keyword evidence="5 11" id="KW-0812">Transmembrane</keyword>
<evidence type="ECO:0000256" key="3">
    <source>
        <dbReference type="ARBA" id="ARBA00022448"/>
    </source>
</evidence>
<evidence type="ECO:0000256" key="10">
    <source>
        <dbReference type="ARBA" id="ARBA00023136"/>
    </source>
</evidence>
<evidence type="ECO:0000256" key="11">
    <source>
        <dbReference type="RuleBase" id="RU368034"/>
    </source>
</evidence>
<dbReference type="Pfam" id="PF06212">
    <property type="entry name" value="GRIM-19"/>
    <property type="match status" value="1"/>
</dbReference>
<comment type="caution">
    <text evidence="12">The sequence shown here is derived from an EMBL/GenBank/DDBJ whole genome shotgun (WGS) entry which is preliminary data.</text>
</comment>
<evidence type="ECO:0000256" key="5">
    <source>
        <dbReference type="ARBA" id="ARBA00022692"/>
    </source>
</evidence>
<evidence type="ECO:0000256" key="2">
    <source>
        <dbReference type="ARBA" id="ARBA00007312"/>
    </source>
</evidence>
<keyword evidence="6 11" id="KW-0999">Mitochondrion inner membrane</keyword>
<evidence type="ECO:0000256" key="7">
    <source>
        <dbReference type="ARBA" id="ARBA00022982"/>
    </source>
</evidence>
<feature type="transmembrane region" description="Helical" evidence="11">
    <location>
        <begin position="31"/>
        <end position="49"/>
    </location>
</feature>
<evidence type="ECO:0000256" key="9">
    <source>
        <dbReference type="ARBA" id="ARBA00023128"/>
    </source>
</evidence>
<dbReference type="OrthoDB" id="3308at2759"/>
<evidence type="ECO:0000313" key="12">
    <source>
        <dbReference type="EMBL" id="KAJ1953922.1"/>
    </source>
</evidence>
<dbReference type="GO" id="GO:0005743">
    <property type="term" value="C:mitochondrial inner membrane"/>
    <property type="evidence" value="ECO:0007669"/>
    <property type="project" value="UniProtKB-SubCell"/>
</dbReference>
<evidence type="ECO:0000256" key="6">
    <source>
        <dbReference type="ARBA" id="ARBA00022792"/>
    </source>
</evidence>
<keyword evidence="13" id="KW-1185">Reference proteome</keyword>
<gene>
    <name evidence="12" type="ORF">IWQ62_005880</name>
</gene>
<organism evidence="12 13">
    <name type="scientific">Dispira parvispora</name>
    <dbReference type="NCBI Taxonomy" id="1520584"/>
    <lineage>
        <taxon>Eukaryota</taxon>
        <taxon>Fungi</taxon>
        <taxon>Fungi incertae sedis</taxon>
        <taxon>Zoopagomycota</taxon>
        <taxon>Kickxellomycotina</taxon>
        <taxon>Dimargaritomycetes</taxon>
        <taxon>Dimargaritales</taxon>
        <taxon>Dimargaritaceae</taxon>
        <taxon>Dispira</taxon>
    </lineage>
</organism>
<keyword evidence="7 11" id="KW-0249">Electron transport</keyword>
<name>A0A9W8AQ51_9FUNG</name>
<comment type="similarity">
    <text evidence="2 11">Belongs to the complex I NDUFA13 subunit family.</text>
</comment>
<keyword evidence="9 11" id="KW-0496">Mitochondrion</keyword>
<evidence type="ECO:0000313" key="13">
    <source>
        <dbReference type="Proteomes" id="UP001150925"/>
    </source>
</evidence>
<dbReference type="InterPro" id="IPR009346">
    <property type="entry name" value="GRIM-19"/>
</dbReference>
<evidence type="ECO:0000256" key="4">
    <source>
        <dbReference type="ARBA" id="ARBA00022660"/>
    </source>
</evidence>
<dbReference type="GO" id="GO:0045271">
    <property type="term" value="C:respiratory chain complex I"/>
    <property type="evidence" value="ECO:0007669"/>
    <property type="project" value="UniProtKB-UniRule"/>
</dbReference>
<evidence type="ECO:0000256" key="8">
    <source>
        <dbReference type="ARBA" id="ARBA00022989"/>
    </source>
</evidence>
<accession>A0A9W8AQ51</accession>
<proteinExistence type="inferred from homology"/>
<dbReference type="PANTHER" id="PTHR12966:SF0">
    <property type="entry name" value="NADH DEHYDROGENASE [UBIQUINONE] 1 ALPHA SUBCOMPLEX SUBUNIT 13"/>
    <property type="match status" value="1"/>
</dbReference>
<keyword evidence="4 11" id="KW-0679">Respiratory chain</keyword>
<keyword evidence="10 11" id="KW-0472">Membrane</keyword>
<sequence length="127" mass="14879">MTSFVQDVGGEGKYPTIRYQRYLPRKGPSGAVLFAGLLSVIGFGMYHHIQSRKELRELRRERIWSRLHLVPLLQAELDRDIYRREQGMKAREAEIMKDVPGWQPGKSVYHTDRYIRPMVPLVLPEED</sequence>
<comment type="function">
    <text evidence="11">Complex I functions in the transfer of electrons from NADH to the respiratory chain. Accessory subunit of the mitochondrial membrane respiratory chain NADH dehydrogenase (Complex I), that is believed not to be involved in catalysis.</text>
</comment>
<dbReference type="Proteomes" id="UP001150925">
    <property type="component" value="Unassembled WGS sequence"/>
</dbReference>
<reference evidence="12" key="1">
    <citation type="submission" date="2022-07" db="EMBL/GenBank/DDBJ databases">
        <title>Phylogenomic reconstructions and comparative analyses of Kickxellomycotina fungi.</title>
        <authorList>
            <person name="Reynolds N.K."/>
            <person name="Stajich J.E."/>
            <person name="Barry K."/>
            <person name="Grigoriev I.V."/>
            <person name="Crous P."/>
            <person name="Smith M.E."/>
        </authorList>
    </citation>
    <scope>NUCLEOTIDE SEQUENCE</scope>
    <source>
        <strain evidence="12">RSA 1196</strain>
    </source>
</reference>
<dbReference type="EMBL" id="JANBPY010002725">
    <property type="protein sequence ID" value="KAJ1953922.1"/>
    <property type="molecule type" value="Genomic_DNA"/>
</dbReference>
<comment type="subcellular location">
    <subcellularLocation>
        <location evidence="1 11">Mitochondrion inner membrane</location>
        <topology evidence="1 11">Single-pass membrane protein</topology>
        <orientation evidence="1 11">Matrix side</orientation>
    </subcellularLocation>
</comment>
<keyword evidence="8 11" id="KW-1133">Transmembrane helix</keyword>
<evidence type="ECO:0000256" key="1">
    <source>
        <dbReference type="ARBA" id="ARBA00004298"/>
    </source>
</evidence>
<keyword evidence="3 11" id="KW-0813">Transport</keyword>